<proteinExistence type="predicted"/>
<gene>
    <name evidence="1" type="ORF">CHILSU_LOCUS415</name>
</gene>
<protein>
    <recommendedName>
        <fullName evidence="3">FLYWCH-type domain-containing protein</fullName>
    </recommendedName>
</protein>
<evidence type="ECO:0000313" key="1">
    <source>
        <dbReference type="EMBL" id="CAH0664051.1"/>
    </source>
</evidence>
<organism evidence="1 2">
    <name type="scientific">Chilo suppressalis</name>
    <name type="common">Asiatic rice borer moth</name>
    <dbReference type="NCBI Taxonomy" id="168631"/>
    <lineage>
        <taxon>Eukaryota</taxon>
        <taxon>Metazoa</taxon>
        <taxon>Ecdysozoa</taxon>
        <taxon>Arthropoda</taxon>
        <taxon>Hexapoda</taxon>
        <taxon>Insecta</taxon>
        <taxon>Pterygota</taxon>
        <taxon>Neoptera</taxon>
        <taxon>Endopterygota</taxon>
        <taxon>Lepidoptera</taxon>
        <taxon>Glossata</taxon>
        <taxon>Ditrysia</taxon>
        <taxon>Pyraloidea</taxon>
        <taxon>Crambidae</taxon>
        <taxon>Crambinae</taxon>
        <taxon>Chilo</taxon>
    </lineage>
</organism>
<evidence type="ECO:0000313" key="2">
    <source>
        <dbReference type="Proteomes" id="UP001153292"/>
    </source>
</evidence>
<evidence type="ECO:0008006" key="3">
    <source>
        <dbReference type="Google" id="ProtNLM"/>
    </source>
</evidence>
<dbReference type="Proteomes" id="UP001153292">
    <property type="component" value="Chromosome 1"/>
</dbReference>
<dbReference type="EMBL" id="OU963894">
    <property type="protein sequence ID" value="CAH0664051.1"/>
    <property type="molecule type" value="Genomic_DNA"/>
</dbReference>
<sequence>MTQAIINIFVKRNLFIKMKKTTQSYLFIITRMKIKKTMKSKCLTTKSLNFIILHYQMLCGQSKTRWQCLAYTKQIYKGLWISARNQGCGRKYLKMKKRKLDITGSKNISKSKKLKIDATSTEKNLPPVDESPILKTTLVADVKKLQETNNAFKVWKF</sequence>
<name>A0ABN8EEC8_CHISP</name>
<keyword evidence="2" id="KW-1185">Reference proteome</keyword>
<reference evidence="1" key="1">
    <citation type="submission" date="2021-12" db="EMBL/GenBank/DDBJ databases">
        <authorList>
            <person name="King R."/>
        </authorList>
    </citation>
    <scope>NUCLEOTIDE SEQUENCE</scope>
</reference>
<accession>A0ABN8EEC8</accession>